<dbReference type="AlphaFoldDB" id="A0A328B255"/>
<dbReference type="Proteomes" id="UP000249842">
    <property type="component" value="Unassembled WGS sequence"/>
</dbReference>
<sequence>MSQHPEVPPAIVARLASVCLALPETRQEAAWVGVRWRVRAKTFAHVLMIAAGWPPAYARAAGCDGCVLTFRSRIAELDPRDYAEAPFFRPVWWPDIVGLVIDGDTDWDEVGHLLTASYCALAPHKLAQLVERATEPRS</sequence>
<organism evidence="1 2">
    <name type="scientific">Phenylobacterium hankyongense</name>
    <dbReference type="NCBI Taxonomy" id="1813876"/>
    <lineage>
        <taxon>Bacteria</taxon>
        <taxon>Pseudomonadati</taxon>
        <taxon>Pseudomonadota</taxon>
        <taxon>Alphaproteobacteria</taxon>
        <taxon>Caulobacterales</taxon>
        <taxon>Caulobacteraceae</taxon>
        <taxon>Phenylobacterium</taxon>
    </lineage>
</organism>
<accession>A0A328B255</accession>
<gene>
    <name evidence="1" type="ORF">DJ021_17560</name>
</gene>
<dbReference type="SUPFAM" id="SSF142906">
    <property type="entry name" value="YjbR-like"/>
    <property type="match status" value="1"/>
</dbReference>
<keyword evidence="2" id="KW-1185">Reference proteome</keyword>
<protein>
    <submittedName>
        <fullName evidence="1">MmcQ/YjbR family DNA-binding protein</fullName>
    </submittedName>
</protein>
<dbReference type="InterPro" id="IPR058532">
    <property type="entry name" value="YjbR/MT2646/Rv2570-like"/>
</dbReference>
<dbReference type="Pfam" id="PF04237">
    <property type="entry name" value="YjbR"/>
    <property type="match status" value="1"/>
</dbReference>
<name>A0A328B255_9CAUL</name>
<keyword evidence="1" id="KW-0238">DNA-binding</keyword>
<evidence type="ECO:0000313" key="2">
    <source>
        <dbReference type="Proteomes" id="UP000249842"/>
    </source>
</evidence>
<comment type="caution">
    <text evidence="1">The sequence shown here is derived from an EMBL/GenBank/DDBJ whole genome shotgun (WGS) entry which is preliminary data.</text>
</comment>
<dbReference type="GO" id="GO:0003677">
    <property type="term" value="F:DNA binding"/>
    <property type="evidence" value="ECO:0007669"/>
    <property type="project" value="UniProtKB-KW"/>
</dbReference>
<proteinExistence type="predicted"/>
<dbReference type="OrthoDB" id="277063at2"/>
<dbReference type="RefSeq" id="WP_111458771.1">
    <property type="nucleotide sequence ID" value="NZ_QFYP01000001.1"/>
</dbReference>
<dbReference type="InterPro" id="IPR038056">
    <property type="entry name" value="YjbR-like_sf"/>
</dbReference>
<reference evidence="2" key="1">
    <citation type="submission" date="2018-05" db="EMBL/GenBank/DDBJ databases">
        <authorList>
            <person name="Li X."/>
        </authorList>
    </citation>
    <scope>NUCLEOTIDE SEQUENCE [LARGE SCALE GENOMIC DNA]</scope>
    <source>
        <strain evidence="2">HKS-05</strain>
    </source>
</reference>
<dbReference type="EMBL" id="QFYP01000001">
    <property type="protein sequence ID" value="RAK61480.1"/>
    <property type="molecule type" value="Genomic_DNA"/>
</dbReference>
<evidence type="ECO:0000313" key="1">
    <source>
        <dbReference type="EMBL" id="RAK61480.1"/>
    </source>
</evidence>